<accession>A0A6G1J9D3</accession>
<dbReference type="Gene3D" id="3.40.50.1820">
    <property type="entry name" value="alpha/beta hydrolase"/>
    <property type="match status" value="1"/>
</dbReference>
<dbReference type="EMBL" id="MU005576">
    <property type="protein sequence ID" value="KAF2686803.1"/>
    <property type="molecule type" value="Genomic_DNA"/>
</dbReference>
<dbReference type="SUPFAM" id="SSF53474">
    <property type="entry name" value="alpha/beta-Hydrolases"/>
    <property type="match status" value="1"/>
</dbReference>
<dbReference type="PANTHER" id="PTHR43798:SF33">
    <property type="entry name" value="HYDROLASE, PUTATIVE (AFU_ORTHOLOGUE AFUA_2G14860)-RELATED"/>
    <property type="match status" value="1"/>
</dbReference>
<evidence type="ECO:0000313" key="5">
    <source>
        <dbReference type="Proteomes" id="UP000799291"/>
    </source>
</evidence>
<evidence type="ECO:0000313" key="4">
    <source>
        <dbReference type="EMBL" id="KAF2686803.1"/>
    </source>
</evidence>
<dbReference type="InterPro" id="IPR029058">
    <property type="entry name" value="AB_hydrolase_fold"/>
</dbReference>
<gene>
    <name evidence="4" type="ORF">K458DRAFT_334806</name>
</gene>
<comment type="similarity">
    <text evidence="1">Belongs to the peptidase S33 family.</text>
</comment>
<reference evidence="4" key="1">
    <citation type="journal article" date="2020" name="Stud. Mycol.">
        <title>101 Dothideomycetes genomes: a test case for predicting lifestyles and emergence of pathogens.</title>
        <authorList>
            <person name="Haridas S."/>
            <person name="Albert R."/>
            <person name="Binder M."/>
            <person name="Bloem J."/>
            <person name="Labutti K."/>
            <person name="Salamov A."/>
            <person name="Andreopoulos B."/>
            <person name="Baker S."/>
            <person name="Barry K."/>
            <person name="Bills G."/>
            <person name="Bluhm B."/>
            <person name="Cannon C."/>
            <person name="Castanera R."/>
            <person name="Culley D."/>
            <person name="Daum C."/>
            <person name="Ezra D."/>
            <person name="Gonzalez J."/>
            <person name="Henrissat B."/>
            <person name="Kuo A."/>
            <person name="Liang C."/>
            <person name="Lipzen A."/>
            <person name="Lutzoni F."/>
            <person name="Magnuson J."/>
            <person name="Mondo S."/>
            <person name="Nolan M."/>
            <person name="Ohm R."/>
            <person name="Pangilinan J."/>
            <person name="Park H.-J."/>
            <person name="Ramirez L."/>
            <person name="Alfaro M."/>
            <person name="Sun H."/>
            <person name="Tritt A."/>
            <person name="Yoshinaga Y."/>
            <person name="Zwiers L.-H."/>
            <person name="Turgeon B."/>
            <person name="Goodwin S."/>
            <person name="Spatafora J."/>
            <person name="Crous P."/>
            <person name="Grigoriev I."/>
        </authorList>
    </citation>
    <scope>NUCLEOTIDE SEQUENCE</scope>
    <source>
        <strain evidence="4">CBS 122367</strain>
    </source>
</reference>
<dbReference type="PIRSF" id="PIRSF005539">
    <property type="entry name" value="Pept_S33_TRI_F1"/>
    <property type="match status" value="1"/>
</dbReference>
<sequence>MMLVPSTTGKISLHIPHAGKPCETWYKIVGDLNHGIPLITLHGGPGAAHEYLLPLIDLYAKNGTTVIFYDQIGCGHSTRLSEKMGDEEFWTIELFMKELDALIDHLALRSGGFDLYGHSWGGMLGGAYAARNPKGLRKLILADAPSSIPLMLKGEQELMKLLPQEVQDVLEECHRKHDFESDKYKAAVLVFYKRHLCRLDPWPAGVVAAIEHLEEDPTVYQTMYGPSELFATGPLKGWEGYSTAHKIEAETLLINGRYDEVQDLAVRPWFERIRKIKWVQLAESSHMGQFEERDRYMQFVGEFLEAGIKSG</sequence>
<dbReference type="PANTHER" id="PTHR43798">
    <property type="entry name" value="MONOACYLGLYCEROL LIPASE"/>
    <property type="match status" value="1"/>
</dbReference>
<dbReference type="InterPro" id="IPR000073">
    <property type="entry name" value="AB_hydrolase_1"/>
</dbReference>
<dbReference type="Proteomes" id="UP000799291">
    <property type="component" value="Unassembled WGS sequence"/>
</dbReference>
<feature type="domain" description="AB hydrolase-1" evidence="3">
    <location>
        <begin position="37"/>
        <end position="292"/>
    </location>
</feature>
<dbReference type="GO" id="GO:0016020">
    <property type="term" value="C:membrane"/>
    <property type="evidence" value="ECO:0007669"/>
    <property type="project" value="TreeGrafter"/>
</dbReference>
<dbReference type="NCBIfam" id="TIGR01250">
    <property type="entry name" value="pro_imino_pep_2"/>
    <property type="match status" value="1"/>
</dbReference>
<dbReference type="InterPro" id="IPR002410">
    <property type="entry name" value="Peptidase_S33"/>
</dbReference>
<dbReference type="Pfam" id="PF00561">
    <property type="entry name" value="Abhydrolase_1"/>
    <property type="match status" value="1"/>
</dbReference>
<evidence type="ECO:0000256" key="1">
    <source>
        <dbReference type="ARBA" id="ARBA00010088"/>
    </source>
</evidence>
<protein>
    <submittedName>
        <fullName evidence="4">Proline-specific peptidase</fullName>
    </submittedName>
</protein>
<evidence type="ECO:0000256" key="2">
    <source>
        <dbReference type="ARBA" id="ARBA00022801"/>
    </source>
</evidence>
<evidence type="ECO:0000259" key="3">
    <source>
        <dbReference type="Pfam" id="PF00561"/>
    </source>
</evidence>
<name>A0A6G1J9D3_9PLEO</name>
<dbReference type="OrthoDB" id="190201at2759"/>
<keyword evidence="5" id="KW-1185">Reference proteome</keyword>
<organism evidence="4 5">
    <name type="scientific">Lentithecium fluviatile CBS 122367</name>
    <dbReference type="NCBI Taxonomy" id="1168545"/>
    <lineage>
        <taxon>Eukaryota</taxon>
        <taxon>Fungi</taxon>
        <taxon>Dikarya</taxon>
        <taxon>Ascomycota</taxon>
        <taxon>Pezizomycotina</taxon>
        <taxon>Dothideomycetes</taxon>
        <taxon>Pleosporomycetidae</taxon>
        <taxon>Pleosporales</taxon>
        <taxon>Massarineae</taxon>
        <taxon>Lentitheciaceae</taxon>
        <taxon>Lentithecium</taxon>
    </lineage>
</organism>
<dbReference type="GO" id="GO:0006508">
    <property type="term" value="P:proteolysis"/>
    <property type="evidence" value="ECO:0007669"/>
    <property type="project" value="InterPro"/>
</dbReference>
<proteinExistence type="inferred from homology"/>
<dbReference type="AlphaFoldDB" id="A0A6G1J9D3"/>
<dbReference type="InterPro" id="IPR005945">
    <property type="entry name" value="Pro_imino_pep"/>
</dbReference>
<keyword evidence="2" id="KW-0378">Hydrolase</keyword>
<dbReference type="PRINTS" id="PR00793">
    <property type="entry name" value="PROAMNOPTASE"/>
</dbReference>
<dbReference type="GO" id="GO:0008233">
    <property type="term" value="F:peptidase activity"/>
    <property type="evidence" value="ECO:0007669"/>
    <property type="project" value="InterPro"/>
</dbReference>
<dbReference type="InterPro" id="IPR050266">
    <property type="entry name" value="AB_hydrolase_sf"/>
</dbReference>